<reference evidence="1" key="1">
    <citation type="journal article" date="2017" name="Nature">
        <title>The sunflower genome provides insights into oil metabolism, flowering and Asterid evolution.</title>
        <authorList>
            <person name="Badouin H."/>
            <person name="Gouzy J."/>
            <person name="Grassa C.J."/>
            <person name="Murat F."/>
            <person name="Staton S.E."/>
            <person name="Cottret L."/>
            <person name="Lelandais-Briere C."/>
            <person name="Owens G.L."/>
            <person name="Carrere S."/>
            <person name="Mayjonade B."/>
            <person name="Legrand L."/>
            <person name="Gill N."/>
            <person name="Kane N.C."/>
            <person name="Bowers J.E."/>
            <person name="Hubner S."/>
            <person name="Bellec A."/>
            <person name="Berard A."/>
            <person name="Berges H."/>
            <person name="Blanchet N."/>
            <person name="Boniface M.C."/>
            <person name="Brunel D."/>
            <person name="Catrice O."/>
            <person name="Chaidir N."/>
            <person name="Claudel C."/>
            <person name="Donnadieu C."/>
            <person name="Faraut T."/>
            <person name="Fievet G."/>
            <person name="Helmstetter N."/>
            <person name="King M."/>
            <person name="Knapp S.J."/>
            <person name="Lai Z."/>
            <person name="Le Paslier M.C."/>
            <person name="Lippi Y."/>
            <person name="Lorenzon L."/>
            <person name="Mandel J.R."/>
            <person name="Marage G."/>
            <person name="Marchand G."/>
            <person name="Marquand E."/>
            <person name="Bret-Mestries E."/>
            <person name="Morien E."/>
            <person name="Nambeesan S."/>
            <person name="Nguyen T."/>
            <person name="Pegot-Espagnet P."/>
            <person name="Pouilly N."/>
            <person name="Raftis F."/>
            <person name="Sallet E."/>
            <person name="Schiex T."/>
            <person name="Thomas J."/>
            <person name="Vandecasteele C."/>
            <person name="Vares D."/>
            <person name="Vear F."/>
            <person name="Vautrin S."/>
            <person name="Crespi M."/>
            <person name="Mangin B."/>
            <person name="Burke J.M."/>
            <person name="Salse J."/>
            <person name="Munos S."/>
            <person name="Vincourt P."/>
            <person name="Rieseberg L.H."/>
            <person name="Langlade N.B."/>
        </authorList>
    </citation>
    <scope>NUCLEOTIDE SEQUENCE</scope>
    <source>
        <tissue evidence="1">Leaves</tissue>
    </source>
</reference>
<evidence type="ECO:0000313" key="1">
    <source>
        <dbReference type="EMBL" id="KAF5804709.1"/>
    </source>
</evidence>
<sequence length="76" mass="9094">MNDDRGGVSAGVPAKFKRVGFEEEISCSYYYYYYYYFAKKCKCAFCGYSSKNFQDLNFCSIFLKPKMKKKFVIWYK</sequence>
<keyword evidence="2" id="KW-1185">Reference proteome</keyword>
<comment type="caution">
    <text evidence="1">The sequence shown here is derived from an EMBL/GenBank/DDBJ whole genome shotgun (WGS) entry which is preliminary data.</text>
</comment>
<dbReference type="Proteomes" id="UP000215914">
    <property type="component" value="Unassembled WGS sequence"/>
</dbReference>
<reference evidence="1" key="2">
    <citation type="submission" date="2020-06" db="EMBL/GenBank/DDBJ databases">
        <title>Helianthus annuus Genome sequencing and assembly Release 2.</title>
        <authorList>
            <person name="Gouzy J."/>
            <person name="Langlade N."/>
            <person name="Munos S."/>
        </authorList>
    </citation>
    <scope>NUCLEOTIDE SEQUENCE</scope>
    <source>
        <tissue evidence="1">Leaves</tissue>
    </source>
</reference>
<evidence type="ECO:0000313" key="2">
    <source>
        <dbReference type="Proteomes" id="UP000215914"/>
    </source>
</evidence>
<accession>A0A9K3NLH6</accession>
<dbReference type="Gramene" id="mRNA:HanXRQr2_Chr05g0200321">
    <property type="protein sequence ID" value="CDS:HanXRQr2_Chr05g0200321.1"/>
    <property type="gene ID" value="HanXRQr2_Chr05g0200321"/>
</dbReference>
<dbReference type="EMBL" id="MNCJ02000320">
    <property type="protein sequence ID" value="KAF5804709.1"/>
    <property type="molecule type" value="Genomic_DNA"/>
</dbReference>
<dbReference type="AlphaFoldDB" id="A0A9K3NLH6"/>
<proteinExistence type="predicted"/>
<organism evidence="1 2">
    <name type="scientific">Helianthus annuus</name>
    <name type="common">Common sunflower</name>
    <dbReference type="NCBI Taxonomy" id="4232"/>
    <lineage>
        <taxon>Eukaryota</taxon>
        <taxon>Viridiplantae</taxon>
        <taxon>Streptophyta</taxon>
        <taxon>Embryophyta</taxon>
        <taxon>Tracheophyta</taxon>
        <taxon>Spermatophyta</taxon>
        <taxon>Magnoliopsida</taxon>
        <taxon>eudicotyledons</taxon>
        <taxon>Gunneridae</taxon>
        <taxon>Pentapetalae</taxon>
        <taxon>asterids</taxon>
        <taxon>campanulids</taxon>
        <taxon>Asterales</taxon>
        <taxon>Asteraceae</taxon>
        <taxon>Asteroideae</taxon>
        <taxon>Heliantheae alliance</taxon>
        <taxon>Heliantheae</taxon>
        <taxon>Helianthus</taxon>
    </lineage>
</organism>
<protein>
    <submittedName>
        <fullName evidence="1">Uncharacterized protein</fullName>
    </submittedName>
</protein>
<name>A0A9K3NLH6_HELAN</name>
<gene>
    <name evidence="1" type="ORF">HanXRQr2_Chr05g0200321</name>
</gene>